<dbReference type="Proteomes" id="UP001164746">
    <property type="component" value="Chromosome 1"/>
</dbReference>
<organism evidence="2 3">
    <name type="scientific">Mya arenaria</name>
    <name type="common">Soft-shell clam</name>
    <dbReference type="NCBI Taxonomy" id="6604"/>
    <lineage>
        <taxon>Eukaryota</taxon>
        <taxon>Metazoa</taxon>
        <taxon>Spiralia</taxon>
        <taxon>Lophotrochozoa</taxon>
        <taxon>Mollusca</taxon>
        <taxon>Bivalvia</taxon>
        <taxon>Autobranchia</taxon>
        <taxon>Heteroconchia</taxon>
        <taxon>Euheterodonta</taxon>
        <taxon>Imparidentia</taxon>
        <taxon>Neoheterodontei</taxon>
        <taxon>Myida</taxon>
        <taxon>Myoidea</taxon>
        <taxon>Myidae</taxon>
        <taxon>Mya</taxon>
    </lineage>
</organism>
<feature type="repeat" description="TPR" evidence="1">
    <location>
        <begin position="179"/>
        <end position="212"/>
    </location>
</feature>
<sequence>MEHRLPLGSLGTKLKIKTVQVIRKVEETHSLSEGRSIKIGEDDILKILQGTLSEEKTRAILSVLPEEYIREYKETQRHHIECSQDSAKKLKLKRGRVTESELIKFPDSPTARRYLAALSPNDALAEFLKVVYQIDLLNTGVAGKANDFEVSKESILSLELFAQKIEASNGGKNEQCILAEVYHILGALYSVTNQTSRALHMFQLAYKLDMIDMHAMYAVAYHCIDTEPEQAKQYLMRYLAKAPHCHVKFAEANYLLGIYYLKHQNSLEQAEKYHALGKAAEKNLLPCDQVQSSANEAFLQYMISIAKDVPTMASGYLVAGDNHYASASEFICLDERLKMLVGGAVNKDGKTFYLAEAVCGSLPCPPYVQGRELT</sequence>
<evidence type="ECO:0000313" key="2">
    <source>
        <dbReference type="EMBL" id="WAQ93733.1"/>
    </source>
</evidence>
<name>A0ABY7DCC3_MYAAR</name>
<keyword evidence="1" id="KW-0802">TPR repeat</keyword>
<reference evidence="2" key="1">
    <citation type="submission" date="2022-11" db="EMBL/GenBank/DDBJ databases">
        <title>Centuries of genome instability and evolution in soft-shell clam transmissible cancer (bioRxiv).</title>
        <authorList>
            <person name="Hart S.F.M."/>
            <person name="Yonemitsu M.A."/>
            <person name="Giersch R.M."/>
            <person name="Beal B.F."/>
            <person name="Arriagada G."/>
            <person name="Davis B.W."/>
            <person name="Ostrander E.A."/>
            <person name="Goff S.P."/>
            <person name="Metzger M.J."/>
        </authorList>
    </citation>
    <scope>NUCLEOTIDE SEQUENCE</scope>
    <source>
        <strain evidence="2">MELC-2E11</strain>
        <tissue evidence="2">Siphon/mantle</tissue>
    </source>
</reference>
<dbReference type="EMBL" id="CP111012">
    <property type="protein sequence ID" value="WAQ93733.1"/>
    <property type="molecule type" value="Genomic_DNA"/>
</dbReference>
<dbReference type="InterPro" id="IPR011990">
    <property type="entry name" value="TPR-like_helical_dom_sf"/>
</dbReference>
<dbReference type="SUPFAM" id="SSF81901">
    <property type="entry name" value="HCP-like"/>
    <property type="match status" value="1"/>
</dbReference>
<accession>A0ABY7DCC3</accession>
<dbReference type="Gene3D" id="1.25.40.10">
    <property type="entry name" value="Tetratricopeptide repeat domain"/>
    <property type="match status" value="1"/>
</dbReference>
<dbReference type="InterPro" id="IPR019734">
    <property type="entry name" value="TPR_rpt"/>
</dbReference>
<keyword evidence="3" id="KW-1185">Reference proteome</keyword>
<gene>
    <name evidence="2" type="ORF">MAR_006204</name>
</gene>
<dbReference type="PROSITE" id="PS50005">
    <property type="entry name" value="TPR"/>
    <property type="match status" value="1"/>
</dbReference>
<protein>
    <submittedName>
        <fullName evidence="2">Uncharacterized protein</fullName>
    </submittedName>
</protein>
<proteinExistence type="predicted"/>
<evidence type="ECO:0000256" key="1">
    <source>
        <dbReference type="PROSITE-ProRule" id="PRU00339"/>
    </source>
</evidence>
<evidence type="ECO:0000313" key="3">
    <source>
        <dbReference type="Proteomes" id="UP001164746"/>
    </source>
</evidence>